<sequence length="48" mass="5086">MRYIIKRVNLKDGYCVVGCGENGCSSVCVNNCLRVCVVDCALNGGEAS</sequence>
<gene>
    <name evidence="1" type="ORF">N495_02965</name>
</gene>
<evidence type="ECO:0008006" key="3">
    <source>
        <dbReference type="Google" id="ProtNLM"/>
    </source>
</evidence>
<accession>A0A0D1BS53</accession>
<reference evidence="1 2" key="1">
    <citation type="submission" date="2014-06" db="EMBL/GenBank/DDBJ databases">
        <title>Genome characterization of distinct group I Clostridium botulinum lineages.</title>
        <authorList>
            <person name="Giordani F."/>
            <person name="Anselmo A."/>
            <person name="Fillo S."/>
            <person name="Palozzi A.M."/>
            <person name="Fortunato A."/>
            <person name="Gentile B."/>
            <person name="Ciammaruconi A."/>
            <person name="Anniballi F."/>
            <person name="De Medici D."/>
            <person name="Lista F."/>
        </authorList>
    </citation>
    <scope>NUCLEOTIDE SEQUENCE [LARGE SCALE GENOMIC DNA]</scope>
    <source>
        <strain evidence="1 2">B2 450</strain>
    </source>
</reference>
<dbReference type="Proteomes" id="UP000032250">
    <property type="component" value="Unassembled WGS sequence"/>
</dbReference>
<comment type="caution">
    <text evidence="1">The sequence shown here is derived from an EMBL/GenBank/DDBJ whole genome shotgun (WGS) entry which is preliminary data.</text>
</comment>
<dbReference type="InterPro" id="IPR027601">
    <property type="entry name" value="Clo7Bot_mod_Cys"/>
</dbReference>
<dbReference type="NCBIfam" id="TIGR04333">
    <property type="entry name" value="Clo7Bot_mod_Cys"/>
    <property type="match status" value="1"/>
</dbReference>
<evidence type="ECO:0000313" key="1">
    <source>
        <dbReference type="EMBL" id="KIS22592.1"/>
    </source>
</evidence>
<name>A0A0D1BS53_CLOBO</name>
<proteinExistence type="predicted"/>
<dbReference type="EMBL" id="JXSU01000007">
    <property type="protein sequence ID" value="KIS22592.1"/>
    <property type="molecule type" value="Genomic_DNA"/>
</dbReference>
<dbReference type="AlphaFoldDB" id="A0A0D1BS53"/>
<dbReference type="HOGENOM" id="CLU_3067170_0_0_9"/>
<organism evidence="1 2">
    <name type="scientific">Clostridium botulinum B2 450</name>
    <dbReference type="NCBI Taxonomy" id="1379739"/>
    <lineage>
        <taxon>Bacteria</taxon>
        <taxon>Bacillati</taxon>
        <taxon>Bacillota</taxon>
        <taxon>Clostridia</taxon>
        <taxon>Eubacteriales</taxon>
        <taxon>Clostridiaceae</taxon>
        <taxon>Clostridium</taxon>
    </lineage>
</organism>
<evidence type="ECO:0000313" key="2">
    <source>
        <dbReference type="Proteomes" id="UP000032250"/>
    </source>
</evidence>
<dbReference type="RefSeq" id="WP_043031367.1">
    <property type="nucleotide sequence ID" value="NZ_JXSU01000007.1"/>
</dbReference>
<dbReference type="PATRIC" id="fig|1379739.3.peg.904"/>
<protein>
    <recommendedName>
        <fullName evidence="3">Clo7bot family Cys-rich peptide</fullName>
    </recommendedName>
</protein>